<dbReference type="Pfam" id="PF06530">
    <property type="entry name" value="Phage_antitermQ"/>
    <property type="match status" value="1"/>
</dbReference>
<dbReference type="GO" id="GO:0003677">
    <property type="term" value="F:DNA binding"/>
    <property type="evidence" value="ECO:0007669"/>
    <property type="project" value="UniProtKB-KW"/>
</dbReference>
<reference evidence="5" key="1">
    <citation type="submission" date="2018-07" db="EMBL/GenBank/DDBJ databases">
        <authorList>
            <person name="Ashton P.M."/>
            <person name="Dallman T."/>
            <person name="Nair S."/>
            <person name="De Pinna E."/>
            <person name="Peters T."/>
            <person name="Grant K."/>
        </authorList>
    </citation>
    <scope>NUCLEOTIDE SEQUENCE [LARGE SCALE GENOMIC DNA]</scope>
    <source>
        <strain evidence="5">436933</strain>
    </source>
</reference>
<dbReference type="Proteomes" id="UP000839726">
    <property type="component" value="Unassembled WGS sequence"/>
</dbReference>
<gene>
    <name evidence="5" type="ORF">DRY71_22585</name>
</gene>
<keyword evidence="3" id="KW-0238">DNA-binding</keyword>
<evidence type="ECO:0000256" key="2">
    <source>
        <dbReference type="ARBA" id="ARBA00023015"/>
    </source>
</evidence>
<evidence type="ECO:0000256" key="4">
    <source>
        <dbReference type="ARBA" id="ARBA00023163"/>
    </source>
</evidence>
<organism evidence="5">
    <name type="scientific">Salmonella newport</name>
    <dbReference type="NCBI Taxonomy" id="108619"/>
    <lineage>
        <taxon>Bacteria</taxon>
        <taxon>Pseudomonadati</taxon>
        <taxon>Pseudomonadota</taxon>
        <taxon>Gammaproteobacteria</taxon>
        <taxon>Enterobacterales</taxon>
        <taxon>Enterobacteriaceae</taxon>
        <taxon>Salmonella</taxon>
    </lineage>
</organism>
<keyword evidence="4" id="KW-0804">Transcription</keyword>
<evidence type="ECO:0000313" key="5">
    <source>
        <dbReference type="EMBL" id="EBS2695474.1"/>
    </source>
</evidence>
<evidence type="ECO:0000256" key="3">
    <source>
        <dbReference type="ARBA" id="ARBA00023125"/>
    </source>
</evidence>
<dbReference type="AlphaFoldDB" id="A0A5U9KWA7"/>
<dbReference type="GO" id="GO:0060567">
    <property type="term" value="P:negative regulation of termination of DNA-templated transcription"/>
    <property type="evidence" value="ECO:0007669"/>
    <property type="project" value="InterPro"/>
</dbReference>
<proteinExistence type="inferred from homology"/>
<comment type="caution">
    <text evidence="5">The sequence shown here is derived from an EMBL/GenBank/DDBJ whole genome shotgun (WGS) entry which is preliminary data.</text>
</comment>
<sequence>MRDIQQVLERWGAWVANNREDVTWATVAAGFKGLIPSKITSRPQCCDDDAMVICGCMARLNKNNTDMHELLMDYYVFGMTFMSLARKHYCSDGTIGKRLQNAEGVVEGMLMALDVKLEMDRYVQREPVSVKASL</sequence>
<dbReference type="InterPro" id="IPR010534">
    <property type="entry name" value="Phage_933W_GpQ"/>
</dbReference>
<dbReference type="EMBL" id="AAGUYM010000036">
    <property type="protein sequence ID" value="EBS2695474.1"/>
    <property type="molecule type" value="Genomic_DNA"/>
</dbReference>
<keyword evidence="2" id="KW-0805">Transcription regulation</keyword>
<accession>A0A5U9KWA7</accession>
<evidence type="ECO:0000256" key="1">
    <source>
        <dbReference type="ARBA" id="ARBA00010234"/>
    </source>
</evidence>
<protein>
    <submittedName>
        <fullName evidence="5">Antitermination protein</fullName>
    </submittedName>
</protein>
<comment type="similarity">
    <text evidence="1">Belongs to the phage antitermination Q type 1 family.</text>
</comment>
<name>A0A5U9KWA7_SALNE</name>